<dbReference type="SUPFAM" id="SSF81271">
    <property type="entry name" value="TGS-like"/>
    <property type="match status" value="1"/>
</dbReference>
<dbReference type="OrthoDB" id="9805041at2"/>
<dbReference type="Pfam" id="PF13291">
    <property type="entry name" value="ACT_4"/>
    <property type="match status" value="1"/>
</dbReference>
<dbReference type="FunFam" id="3.10.20.30:FF:000002">
    <property type="entry name" value="GTP pyrophosphokinase (RelA/SpoT)"/>
    <property type="match status" value="1"/>
</dbReference>
<dbReference type="SMART" id="SM00954">
    <property type="entry name" value="RelA_SpoT"/>
    <property type="match status" value="1"/>
</dbReference>
<dbReference type="SUPFAM" id="SSF81301">
    <property type="entry name" value="Nucleotidyltransferase"/>
    <property type="match status" value="1"/>
</dbReference>
<evidence type="ECO:0000259" key="8">
    <source>
        <dbReference type="PROSITE" id="PS51880"/>
    </source>
</evidence>
<evidence type="ECO:0000256" key="1">
    <source>
        <dbReference type="ARBA" id="ARBA00019852"/>
    </source>
</evidence>
<dbReference type="InterPro" id="IPR004095">
    <property type="entry name" value="TGS"/>
</dbReference>
<comment type="similarity">
    <text evidence="6">Belongs to the relA/spoT family.</text>
</comment>
<dbReference type="InterPro" id="IPR033655">
    <property type="entry name" value="TGS_RelA/SpoT"/>
</dbReference>
<dbReference type="GO" id="GO:0008893">
    <property type="term" value="F:guanosine-3',5'-bis(diphosphate) 3'-diphosphatase activity"/>
    <property type="evidence" value="ECO:0007669"/>
    <property type="project" value="TreeGrafter"/>
</dbReference>
<comment type="pathway">
    <text evidence="2">Purine metabolism.</text>
</comment>
<dbReference type="GO" id="GO:0042594">
    <property type="term" value="P:response to starvation"/>
    <property type="evidence" value="ECO:0007669"/>
    <property type="project" value="TreeGrafter"/>
</dbReference>
<dbReference type="PROSITE" id="PS51880">
    <property type="entry name" value="TGS"/>
    <property type="match status" value="1"/>
</dbReference>
<dbReference type="FunFam" id="3.30.460.10:FF:000001">
    <property type="entry name" value="GTP pyrophosphokinase RelA"/>
    <property type="match status" value="1"/>
</dbReference>
<dbReference type="GO" id="GO:0015949">
    <property type="term" value="P:nucleobase-containing small molecule interconversion"/>
    <property type="evidence" value="ECO:0007669"/>
    <property type="project" value="UniProtKB-ARBA"/>
</dbReference>
<keyword evidence="9" id="KW-0418">Kinase</keyword>
<name>A0A317CNC8_9GAMM</name>
<dbReference type="InterPro" id="IPR002912">
    <property type="entry name" value="ACT_dom"/>
</dbReference>
<accession>A0A317CNC8</accession>
<dbReference type="GO" id="GO:0008728">
    <property type="term" value="F:GTP diphosphokinase activity"/>
    <property type="evidence" value="ECO:0007669"/>
    <property type="project" value="TreeGrafter"/>
</dbReference>
<sequence length="721" mass="82441">MQHSQLSDTSQRSPEDWVSLLCISDSSEDRHTLACLIDAIQTAEQFHSRGDNPCSMHVADILHGLQVDQTTIIATLLCDVRLEAQFSLEKITEDYSDTIANLVKNVRWLQNFKPPASGEAMTEPEQAERLRRMLLAMVDDVRAVLIILAWRLEHLRTLKDTPSHERTVLARETIDIFAPLANRLGISQLKWEMEDRSFHYLEPTTYKKIAKSLDDRRIEREEYLKEFTHEFHDVLSSEGIDAKVYGRPKHIYSIWRKMQRKQLTIEQLYDLRAVRVIVDNIRQCYDILGLVHMHWKHVPEELDDYINNRKPNGYQSLHTVIIGPGGKYVEIQIRTMEMHTFAELGVAAHWRYKEGGDNDAAMEGAVSSLRKLLDNEEKNEELLEDFRSEIFPDRVFVLTPKGEILDLSKGSTPIDFAYAIHTKVGHRCQGAKVNGKIVPLNYVLGNGEQVEILTGKNERPNRKWLKSSLGYTGSSRSRNKIKHWFRQQDHGKNREDGLALLEQEQQRLGIKKIDLQELCKRFNQQSENELLIALGRGDISSTQLTDVLDDSSTHDEEVKFRRIKVKDQGKGRGIQVRGVSNLLVDTANCCKPVPGDEIIGYITMGRGITIHRTDCPNVSEDNLTPDQIMRLVEADWGEEDTSYKVDVQIHGLNQPGLLRDVAAVLAKEQVNVINIATRRGSTELTSFLTLSVQIRNVTQLSELLDKVSQLHNVFDARRHSQ</sequence>
<dbReference type="InterPro" id="IPR043519">
    <property type="entry name" value="NT_sf"/>
</dbReference>
<dbReference type="Gene3D" id="3.30.460.10">
    <property type="entry name" value="Beta Polymerase, domain 2"/>
    <property type="match status" value="1"/>
</dbReference>
<dbReference type="GO" id="GO:0005886">
    <property type="term" value="C:plasma membrane"/>
    <property type="evidence" value="ECO:0007669"/>
    <property type="project" value="TreeGrafter"/>
</dbReference>
<evidence type="ECO:0000256" key="2">
    <source>
        <dbReference type="ARBA" id="ARBA00025704"/>
    </source>
</evidence>
<dbReference type="Proteomes" id="UP000245539">
    <property type="component" value="Unassembled WGS sequence"/>
</dbReference>
<dbReference type="CDD" id="cd04876">
    <property type="entry name" value="ACT_RelA-SpoT"/>
    <property type="match status" value="1"/>
</dbReference>
<dbReference type="AlphaFoldDB" id="A0A317CNC8"/>
<dbReference type="Pfam" id="PF13328">
    <property type="entry name" value="HD_4"/>
    <property type="match status" value="1"/>
</dbReference>
<dbReference type="Gene3D" id="1.10.3210.10">
    <property type="entry name" value="Hypothetical protein af1432"/>
    <property type="match status" value="1"/>
</dbReference>
<dbReference type="CDD" id="cd05399">
    <property type="entry name" value="NT_Rel-Spo_like"/>
    <property type="match status" value="1"/>
</dbReference>
<dbReference type="PANTHER" id="PTHR21262">
    <property type="entry name" value="GUANOSINE-3',5'-BIS DIPHOSPHATE 3'-PYROPHOSPHOHYDROLASE"/>
    <property type="match status" value="1"/>
</dbReference>
<dbReference type="PANTHER" id="PTHR21262:SF31">
    <property type="entry name" value="GTP PYROPHOSPHOKINASE"/>
    <property type="match status" value="1"/>
</dbReference>
<reference evidence="9 10" key="1">
    <citation type="submission" date="2018-05" db="EMBL/GenBank/DDBJ databases">
        <title>Leucothrix arctica sp. nov., isolated from Arctic seawater.</title>
        <authorList>
            <person name="Choi A."/>
            <person name="Baek K."/>
        </authorList>
    </citation>
    <scope>NUCLEOTIDE SEQUENCE [LARGE SCALE GENOMIC DNA]</scope>
    <source>
        <strain evidence="9 10">JCM 18388</strain>
    </source>
</reference>
<dbReference type="Pfam" id="PF02824">
    <property type="entry name" value="TGS"/>
    <property type="match status" value="1"/>
</dbReference>
<evidence type="ECO:0000256" key="3">
    <source>
        <dbReference type="ARBA" id="ARBA00029754"/>
    </source>
</evidence>
<dbReference type="InterPro" id="IPR007685">
    <property type="entry name" value="RelA_SpoT"/>
</dbReference>
<dbReference type="Pfam" id="PF19296">
    <property type="entry name" value="RelA_AH_RIS"/>
    <property type="match status" value="1"/>
</dbReference>
<dbReference type="SUPFAM" id="SSF109604">
    <property type="entry name" value="HD-domain/PDEase-like"/>
    <property type="match status" value="1"/>
</dbReference>
<dbReference type="Pfam" id="PF04607">
    <property type="entry name" value="RelA_SpoT"/>
    <property type="match status" value="1"/>
</dbReference>
<dbReference type="Gene3D" id="3.30.70.260">
    <property type="match status" value="1"/>
</dbReference>
<keyword evidence="9" id="KW-0808">Transferase</keyword>
<dbReference type="InterPro" id="IPR045865">
    <property type="entry name" value="ACT-like_dom_sf"/>
</dbReference>
<gene>
    <name evidence="9" type="primary">relA</name>
    <name evidence="9" type="ORF">DKW60_03070</name>
</gene>
<dbReference type="SUPFAM" id="SSF55021">
    <property type="entry name" value="ACT-like"/>
    <property type="match status" value="1"/>
</dbReference>
<dbReference type="EMBL" id="QGKM01000005">
    <property type="protein sequence ID" value="PWR00136.1"/>
    <property type="molecule type" value="Genomic_DNA"/>
</dbReference>
<dbReference type="InterPro" id="IPR045600">
    <property type="entry name" value="RelA/SpoT_AH_RIS"/>
</dbReference>
<dbReference type="PROSITE" id="PS51671">
    <property type="entry name" value="ACT"/>
    <property type="match status" value="1"/>
</dbReference>
<evidence type="ECO:0000256" key="6">
    <source>
        <dbReference type="RuleBase" id="RU003847"/>
    </source>
</evidence>
<keyword evidence="10" id="KW-1185">Reference proteome</keyword>
<feature type="domain" description="TGS" evidence="8">
    <location>
        <begin position="391"/>
        <end position="454"/>
    </location>
</feature>
<dbReference type="RefSeq" id="WP_109836191.1">
    <property type="nucleotide sequence ID" value="NZ_QGKM01000005.1"/>
</dbReference>
<evidence type="ECO:0000256" key="5">
    <source>
        <dbReference type="ARBA" id="ARBA00033308"/>
    </source>
</evidence>
<evidence type="ECO:0000259" key="7">
    <source>
        <dbReference type="PROSITE" id="PS51671"/>
    </source>
</evidence>
<protein>
    <recommendedName>
        <fullName evidence="1">GTP pyrophosphokinase</fullName>
    </recommendedName>
    <alternativeName>
        <fullName evidence="4">(p)ppGpp synthase</fullName>
    </alternativeName>
    <alternativeName>
        <fullName evidence="3">ATP:GTP 3'-pyrophosphotransferase</fullName>
    </alternativeName>
    <alternativeName>
        <fullName evidence="5">ppGpp synthase I</fullName>
    </alternativeName>
</protein>
<dbReference type="Gene3D" id="3.10.20.30">
    <property type="match status" value="1"/>
</dbReference>
<comment type="function">
    <text evidence="6">In eubacteria ppGpp (guanosine 3'-diphosphate 5'-diphosphate) is a mediator of the stringent response that coordinates a variety of cellular activities in response to changes in nutritional abundance.</text>
</comment>
<dbReference type="InterPro" id="IPR004811">
    <property type="entry name" value="RelA/Spo_fam"/>
</dbReference>
<dbReference type="GO" id="GO:0016301">
    <property type="term" value="F:kinase activity"/>
    <property type="evidence" value="ECO:0007669"/>
    <property type="project" value="UniProtKB-KW"/>
</dbReference>
<evidence type="ECO:0000313" key="9">
    <source>
        <dbReference type="EMBL" id="PWR00136.1"/>
    </source>
</evidence>
<dbReference type="NCBIfam" id="TIGR00691">
    <property type="entry name" value="spoT_relA"/>
    <property type="match status" value="1"/>
</dbReference>
<dbReference type="InterPro" id="IPR012676">
    <property type="entry name" value="TGS-like"/>
</dbReference>
<organism evidence="9 10">
    <name type="scientific">Leucothrix pacifica</name>
    <dbReference type="NCBI Taxonomy" id="1247513"/>
    <lineage>
        <taxon>Bacteria</taxon>
        <taxon>Pseudomonadati</taxon>
        <taxon>Pseudomonadota</taxon>
        <taxon>Gammaproteobacteria</taxon>
        <taxon>Thiotrichales</taxon>
        <taxon>Thiotrichaceae</taxon>
        <taxon>Leucothrix</taxon>
    </lineage>
</organism>
<evidence type="ECO:0000313" key="10">
    <source>
        <dbReference type="Proteomes" id="UP000245539"/>
    </source>
</evidence>
<feature type="domain" description="ACT" evidence="7">
    <location>
        <begin position="646"/>
        <end position="721"/>
    </location>
</feature>
<comment type="caution">
    <text evidence="9">The sequence shown here is derived from an EMBL/GenBank/DDBJ whole genome shotgun (WGS) entry which is preliminary data.</text>
</comment>
<evidence type="ECO:0000256" key="4">
    <source>
        <dbReference type="ARBA" id="ARBA00032407"/>
    </source>
</evidence>
<dbReference type="GO" id="GO:0015969">
    <property type="term" value="P:guanosine tetraphosphate metabolic process"/>
    <property type="evidence" value="ECO:0007669"/>
    <property type="project" value="InterPro"/>
</dbReference>
<dbReference type="InterPro" id="IPR012675">
    <property type="entry name" value="Beta-grasp_dom_sf"/>
</dbReference>
<dbReference type="CDD" id="cd01668">
    <property type="entry name" value="TGS_RSH"/>
    <property type="match status" value="1"/>
</dbReference>
<proteinExistence type="inferred from homology"/>